<dbReference type="Gene3D" id="3.40.50.2000">
    <property type="entry name" value="Glycogen Phosphorylase B"/>
    <property type="match status" value="2"/>
</dbReference>
<comment type="caution">
    <text evidence="4">The sequence shown here is derived from an EMBL/GenBank/DDBJ whole genome shotgun (WGS) entry which is preliminary data.</text>
</comment>
<dbReference type="Pfam" id="PF13692">
    <property type="entry name" value="Glyco_trans_1_4"/>
    <property type="match status" value="1"/>
</dbReference>
<evidence type="ECO:0000256" key="2">
    <source>
        <dbReference type="ARBA" id="ARBA00022679"/>
    </source>
</evidence>
<dbReference type="SUPFAM" id="SSF53756">
    <property type="entry name" value="UDP-Glycosyltransferase/glycogen phosphorylase"/>
    <property type="match status" value="1"/>
</dbReference>
<organism evidence="4 5">
    <name type="scientific">Blastococcus jejuensis</name>
    <dbReference type="NCBI Taxonomy" id="351224"/>
    <lineage>
        <taxon>Bacteria</taxon>
        <taxon>Bacillati</taxon>
        <taxon>Actinomycetota</taxon>
        <taxon>Actinomycetes</taxon>
        <taxon>Geodermatophilales</taxon>
        <taxon>Geodermatophilaceae</taxon>
        <taxon>Blastococcus</taxon>
    </lineage>
</organism>
<protein>
    <submittedName>
        <fullName evidence="4">Glycosyltransferase family 4 protein</fullName>
    </submittedName>
</protein>
<dbReference type="Proteomes" id="UP001499924">
    <property type="component" value="Unassembled WGS sequence"/>
</dbReference>
<feature type="domain" description="Glycosyltransferase subfamily 4-like N-terminal" evidence="3">
    <location>
        <begin position="50"/>
        <end position="188"/>
    </location>
</feature>
<evidence type="ECO:0000256" key="1">
    <source>
        <dbReference type="ARBA" id="ARBA00022676"/>
    </source>
</evidence>
<dbReference type="Pfam" id="PF13439">
    <property type="entry name" value="Glyco_transf_4"/>
    <property type="match status" value="1"/>
</dbReference>
<proteinExistence type="predicted"/>
<dbReference type="PANTHER" id="PTHR45947:SF3">
    <property type="entry name" value="SULFOQUINOVOSYL TRANSFERASE SQD2"/>
    <property type="match status" value="1"/>
</dbReference>
<dbReference type="InterPro" id="IPR050194">
    <property type="entry name" value="Glycosyltransferase_grp1"/>
</dbReference>
<sequence length="388" mass="42259">MVDVPVLRGPGGRPLRVAHLTTVDMSLALLLARELETDVETGLETFGLSAHGPFVPEIEKLGVTHVPLLHLTRAWQPRSDVRAAGELVARLRQLKLDILHTHNPKTGVLGRLAGRATGIPVVVNTCHGLWAGPGDSWRRQGLVLGMEALAAQASHAELYQNAADRERLRRFVRSSRSRVVGNGIDLERFRHDPLARVKVRKELGMGDEDVVVGVVGRRVKEKGTAEFVAAARALGDRARFVWVGPGDPDKSDAVVDEDPAVQWVSARSDMAAVYSSFDVFVLPSYREGFSRSAMEAAACGLPMVLSDIRGCREVGVHGQQLLLTPPRDARALTSAIAALLDDPALRQRLSAGAEQRARSTFDQREVAAWSLRTYAAVARRRGLGWEVA</sequence>
<keyword evidence="1" id="KW-0328">Glycosyltransferase</keyword>
<evidence type="ECO:0000313" key="4">
    <source>
        <dbReference type="EMBL" id="GAA3180991.1"/>
    </source>
</evidence>
<accession>A0ABP6PKL1</accession>
<evidence type="ECO:0000313" key="5">
    <source>
        <dbReference type="Proteomes" id="UP001499924"/>
    </source>
</evidence>
<name>A0ABP6PKL1_9ACTN</name>
<keyword evidence="2" id="KW-0808">Transferase</keyword>
<evidence type="ECO:0000259" key="3">
    <source>
        <dbReference type="Pfam" id="PF13439"/>
    </source>
</evidence>
<gene>
    <name evidence="4" type="ORF">GCM10010531_38970</name>
</gene>
<keyword evidence="5" id="KW-1185">Reference proteome</keyword>
<dbReference type="PANTHER" id="PTHR45947">
    <property type="entry name" value="SULFOQUINOVOSYL TRANSFERASE SQD2"/>
    <property type="match status" value="1"/>
</dbReference>
<dbReference type="EMBL" id="BAAAVV010000013">
    <property type="protein sequence ID" value="GAA3180991.1"/>
    <property type="molecule type" value="Genomic_DNA"/>
</dbReference>
<dbReference type="RefSeq" id="WP_344690720.1">
    <property type="nucleotide sequence ID" value="NZ_BAAAVV010000013.1"/>
</dbReference>
<reference evidence="5" key="1">
    <citation type="journal article" date="2019" name="Int. J. Syst. Evol. Microbiol.">
        <title>The Global Catalogue of Microorganisms (GCM) 10K type strain sequencing project: providing services to taxonomists for standard genome sequencing and annotation.</title>
        <authorList>
            <consortium name="The Broad Institute Genomics Platform"/>
            <consortium name="The Broad Institute Genome Sequencing Center for Infectious Disease"/>
            <person name="Wu L."/>
            <person name="Ma J."/>
        </authorList>
    </citation>
    <scope>NUCLEOTIDE SEQUENCE [LARGE SCALE GENOMIC DNA]</scope>
    <source>
        <strain evidence="5">JCM 15614</strain>
    </source>
</reference>
<dbReference type="InterPro" id="IPR028098">
    <property type="entry name" value="Glyco_trans_4-like_N"/>
</dbReference>